<keyword evidence="1" id="KW-1133">Transmembrane helix</keyword>
<reference evidence="3" key="1">
    <citation type="submission" date="2016-03" db="EMBL/GenBank/DDBJ databases">
        <title>WGS of SAMN04393274.</title>
        <authorList>
            <person name="Adams M."/>
            <person name="Sutton G."/>
            <person name="Nelson K."/>
            <person name="Thaden J."/>
            <person name="Fowler V."/>
            <person name="Mccorrison J."/>
            <person name="Sanka R."/>
            <person name="Brinkac L."/>
            <person name="Nierman W."/>
        </authorList>
    </citation>
    <scope>NUCLEOTIDE SEQUENCE [LARGE SCALE GENOMIC DNA]</scope>
    <source>
        <strain evidence="3">GN06232</strain>
    </source>
</reference>
<sequence>MGSSKTHGLKNKQDFNLKGSDLFRALCRYFMLQNALLFVYLCLNSEYYLSLIS</sequence>
<evidence type="ECO:0000256" key="1">
    <source>
        <dbReference type="SAM" id="Phobius"/>
    </source>
</evidence>
<dbReference type="Proteomes" id="UP000076880">
    <property type="component" value="Unassembled WGS sequence"/>
</dbReference>
<organism evidence="2 3">
    <name type="scientific">Enterobacter genomosp. S</name>
    <dbReference type="NCBI Taxonomy" id="2364151"/>
    <lineage>
        <taxon>Bacteria</taxon>
        <taxon>Pseudomonadati</taxon>
        <taxon>Pseudomonadota</taxon>
        <taxon>Gammaproteobacteria</taxon>
        <taxon>Enterobacterales</taxon>
        <taxon>Enterobacteriaceae</taxon>
        <taxon>Enterobacter</taxon>
        <taxon>Enterobacter cloacae complex</taxon>
        <taxon>Enterobacter cloacae complex clade S</taxon>
    </lineage>
</organism>
<dbReference type="EMBL" id="LVVA01000002">
    <property type="protein sequence ID" value="KZR35530.1"/>
    <property type="molecule type" value="Genomic_DNA"/>
</dbReference>
<evidence type="ECO:0000313" key="3">
    <source>
        <dbReference type="Proteomes" id="UP000076880"/>
    </source>
</evidence>
<protein>
    <recommendedName>
        <fullName evidence="4">DUF4753 domain-containing protein</fullName>
    </recommendedName>
</protein>
<keyword evidence="1" id="KW-0472">Membrane</keyword>
<evidence type="ECO:0008006" key="4">
    <source>
        <dbReference type="Google" id="ProtNLM"/>
    </source>
</evidence>
<comment type="caution">
    <text evidence="2">The sequence shown here is derived from an EMBL/GenBank/DDBJ whole genome shotgun (WGS) entry which is preliminary data.</text>
</comment>
<feature type="transmembrane region" description="Helical" evidence="1">
    <location>
        <begin position="22"/>
        <end position="43"/>
    </location>
</feature>
<accession>A0ABR5YSB7</accession>
<gene>
    <name evidence="2" type="ORF">A3466_17060</name>
</gene>
<evidence type="ECO:0000313" key="2">
    <source>
        <dbReference type="EMBL" id="KZR35530.1"/>
    </source>
</evidence>
<keyword evidence="3" id="KW-1185">Reference proteome</keyword>
<name>A0ABR5YSB7_9ENTR</name>
<keyword evidence="1" id="KW-0812">Transmembrane</keyword>
<proteinExistence type="predicted"/>